<name>A0ABX8A7M8_9BRAD</name>
<evidence type="ECO:0000256" key="6">
    <source>
        <dbReference type="ARBA" id="ARBA00023004"/>
    </source>
</evidence>
<dbReference type="PANTHER" id="PTHR33711">
    <property type="entry name" value="DIOXYGENASE, PUTATIVE (AFU_ORTHOLOGUE AFUA_2G02910)-RELATED"/>
    <property type="match status" value="1"/>
</dbReference>
<dbReference type="Pfam" id="PF04444">
    <property type="entry name" value="Dioxygenase_N"/>
    <property type="match status" value="1"/>
</dbReference>
<dbReference type="InterPro" id="IPR039390">
    <property type="entry name" value="1_2-HQD/HQD"/>
</dbReference>
<keyword evidence="6" id="KW-0408">Iron</keyword>
<keyword evidence="4" id="KW-0223">Dioxygenase</keyword>
<reference evidence="8 9" key="1">
    <citation type="submission" date="2019-02" db="EMBL/GenBank/DDBJ databases">
        <title>Emended description of the genus Rhodopseudomonas and description of Rhodopseudomonas albus sp. nov., a non-phototrophic, heavy-metal-tolerant bacterium isolated from garden soil.</title>
        <authorList>
            <person name="Bao Z."/>
            <person name="Cao W.W."/>
            <person name="Sato Y."/>
            <person name="Nishizawa T."/>
            <person name="Zhao J."/>
            <person name="Guo Y."/>
            <person name="Ohta H."/>
        </authorList>
    </citation>
    <scope>NUCLEOTIDE SEQUENCE [LARGE SCALE GENOMIC DNA]</scope>
    <source>
        <strain evidence="8 9">SK50-23</strain>
    </source>
</reference>
<keyword evidence="5" id="KW-0560">Oxidoreductase</keyword>
<dbReference type="PANTHER" id="PTHR33711:SF7">
    <property type="entry name" value="INTRADIOL RING-CLEAVAGE DIOXYGENASES DOMAIN-CONTAINING PROTEIN-RELATED"/>
    <property type="match status" value="1"/>
</dbReference>
<evidence type="ECO:0000259" key="7">
    <source>
        <dbReference type="PROSITE" id="PS00083"/>
    </source>
</evidence>
<dbReference type="SUPFAM" id="SSF49482">
    <property type="entry name" value="Aromatic compound dioxygenase"/>
    <property type="match status" value="1"/>
</dbReference>
<dbReference type="Proteomes" id="UP000682843">
    <property type="component" value="Chromosome"/>
</dbReference>
<dbReference type="InterPro" id="IPR015889">
    <property type="entry name" value="Intradiol_dOase_core"/>
</dbReference>
<dbReference type="PROSITE" id="PS00083">
    <property type="entry name" value="INTRADIOL_DIOXYGENAS"/>
    <property type="match status" value="1"/>
</dbReference>
<proteinExistence type="inferred from homology"/>
<dbReference type="InterPro" id="IPR050770">
    <property type="entry name" value="Intradiol_RC_Dioxygenase"/>
</dbReference>
<keyword evidence="3" id="KW-0479">Metal-binding</keyword>
<dbReference type="CDD" id="cd03461">
    <property type="entry name" value="1_2-HQD"/>
    <property type="match status" value="1"/>
</dbReference>
<evidence type="ECO:0000256" key="5">
    <source>
        <dbReference type="ARBA" id="ARBA00023002"/>
    </source>
</evidence>
<sequence>MRNFNENTITDAVLDRVGGAELPRAKQISEALIRHLHAFVREIRPTQREWEQGIEFLTRTGHMCNDKRQEFILLSDTLGVSMLVDAINHGSQSGVTDTTVLGPFFVQAAPQRELGDDISGNMEGEPMLVTGSVATCDGKPIADATIDVWHSDDDGYYDVQQLDKIGDLAMRARFRADAQGRFRFWSIKPAAYPIPHDGPVGEMLEAQGRHPWRPAHVHFMISAPGFEQLVTHVFVAGDKYLDSDVVFGVKDTLIREFVREPPGKAPDGNTLDRPYYHLHYDFGLKQTVAATEV</sequence>
<feature type="domain" description="Intradiol ring-cleavage dioxygenases" evidence="7">
    <location>
        <begin position="129"/>
        <end position="157"/>
    </location>
</feature>
<evidence type="ECO:0000256" key="3">
    <source>
        <dbReference type="ARBA" id="ARBA00022723"/>
    </source>
</evidence>
<dbReference type="InterPro" id="IPR007535">
    <property type="entry name" value="Catechol_dOase_N"/>
</dbReference>
<evidence type="ECO:0000313" key="9">
    <source>
        <dbReference type="Proteomes" id="UP000682843"/>
    </source>
</evidence>
<evidence type="ECO:0000256" key="1">
    <source>
        <dbReference type="ARBA" id="ARBA00001965"/>
    </source>
</evidence>
<keyword evidence="9" id="KW-1185">Reference proteome</keyword>
<dbReference type="InterPro" id="IPR000627">
    <property type="entry name" value="Intradiol_dOase_C"/>
</dbReference>
<dbReference type="RefSeq" id="WP_211912195.1">
    <property type="nucleotide sequence ID" value="NZ_CP036498.1"/>
</dbReference>
<comment type="cofactor">
    <cofactor evidence="1">
        <name>Fe(3+)</name>
        <dbReference type="ChEBI" id="CHEBI:29034"/>
    </cofactor>
</comment>
<organism evidence="8 9">
    <name type="scientific">Tardiphaga alba</name>
    <dbReference type="NCBI Taxonomy" id="340268"/>
    <lineage>
        <taxon>Bacteria</taxon>
        <taxon>Pseudomonadati</taxon>
        <taxon>Pseudomonadota</taxon>
        <taxon>Alphaproteobacteria</taxon>
        <taxon>Hyphomicrobiales</taxon>
        <taxon>Nitrobacteraceae</taxon>
        <taxon>Tardiphaga</taxon>
    </lineage>
</organism>
<evidence type="ECO:0000256" key="4">
    <source>
        <dbReference type="ARBA" id="ARBA00022964"/>
    </source>
</evidence>
<gene>
    <name evidence="8" type="ORF">RPMA_07280</name>
</gene>
<evidence type="ECO:0000313" key="8">
    <source>
        <dbReference type="EMBL" id="QUS38659.1"/>
    </source>
</evidence>
<comment type="similarity">
    <text evidence="2">Belongs to the intradiol ring-cleavage dioxygenase family.</text>
</comment>
<evidence type="ECO:0000256" key="2">
    <source>
        <dbReference type="ARBA" id="ARBA00007825"/>
    </source>
</evidence>
<protein>
    <submittedName>
        <fullName evidence="8">Hydroxyquinol 1,2-dioxygenase</fullName>
    </submittedName>
</protein>
<dbReference type="Pfam" id="PF00775">
    <property type="entry name" value="Dioxygenase_C"/>
    <property type="match status" value="1"/>
</dbReference>
<dbReference type="EMBL" id="CP036498">
    <property type="protein sequence ID" value="QUS38659.1"/>
    <property type="molecule type" value="Genomic_DNA"/>
</dbReference>
<dbReference type="Gene3D" id="2.60.130.10">
    <property type="entry name" value="Aromatic compound dioxygenase"/>
    <property type="match status" value="1"/>
</dbReference>
<accession>A0ABX8A7M8</accession>